<reference evidence="1 2" key="1">
    <citation type="journal article" date="2017" name="Genome Announc.">
        <title>Complete Genome Sequences of Two Acetylene-Fermenting Pelobacter acetylenicus Strains.</title>
        <authorList>
            <person name="Sutton J.M."/>
            <person name="Baesman S.M."/>
            <person name="Fierst J.L."/>
            <person name="Poret-Peterson A.T."/>
            <person name="Oremland R.S."/>
            <person name="Dunlap D.S."/>
            <person name="Akob D.M."/>
        </authorList>
    </citation>
    <scope>NUCLEOTIDE SEQUENCE [LARGE SCALE GENOMIC DNA]</scope>
    <source>
        <strain evidence="1 2">DSM 3247</strain>
    </source>
</reference>
<dbReference type="KEGG" id="pace:A6070_11595"/>
<dbReference type="EMBL" id="CP015518">
    <property type="protein sequence ID" value="APG24108.1"/>
    <property type="molecule type" value="Genomic_DNA"/>
</dbReference>
<keyword evidence="2" id="KW-1185">Reference proteome</keyword>
<proteinExistence type="predicted"/>
<organism evidence="1 2">
    <name type="scientific">Syntrophotalea acetylenica</name>
    <name type="common">Pelobacter acetylenicus</name>
    <dbReference type="NCBI Taxonomy" id="29542"/>
    <lineage>
        <taxon>Bacteria</taxon>
        <taxon>Pseudomonadati</taxon>
        <taxon>Thermodesulfobacteriota</taxon>
        <taxon>Desulfuromonadia</taxon>
        <taxon>Desulfuromonadales</taxon>
        <taxon>Syntrophotaleaceae</taxon>
        <taxon>Syntrophotalea</taxon>
    </lineage>
</organism>
<evidence type="ECO:0000313" key="1">
    <source>
        <dbReference type="EMBL" id="APG24108.1"/>
    </source>
</evidence>
<sequence length="243" mass="26626">MGEIDRIAFCDPAQQSPEPEEVVFCDPAQQSSEPEEIVFCQRCAGLPPLRVAGPDTPDLGDKYAATGGKAPYDWHISAGEIDTKTGVVTNLSGACGTGSVSVTDACGNTASIDVRFPLGQWVQVDTEPLEYYDDIYSCWCIQTVIVGCRRYRITWVPVCNGYTSYYANQCLGYDSIIYPAPAYYVDENGDHPPSHNLPGTMSCDHSSSYTGNCYVLYNPAGTAIVGWRGYGRSHQRIDEWQCP</sequence>
<evidence type="ECO:0000313" key="2">
    <source>
        <dbReference type="Proteomes" id="UP000182264"/>
    </source>
</evidence>
<dbReference type="STRING" id="29542.A6070_11595"/>
<accession>A0A1L3GEI6</accession>
<protein>
    <submittedName>
        <fullName evidence="1">Uncharacterized protein</fullName>
    </submittedName>
</protein>
<dbReference type="RefSeq" id="WP_072285925.1">
    <property type="nucleotide sequence ID" value="NZ_CP015455.1"/>
</dbReference>
<gene>
    <name evidence="1" type="ORF">A7E75_02970</name>
</gene>
<dbReference type="AlphaFoldDB" id="A0A1L3GEI6"/>
<name>A0A1L3GEI6_SYNAC</name>
<dbReference type="Proteomes" id="UP000182264">
    <property type="component" value="Chromosome"/>
</dbReference>